<dbReference type="AlphaFoldDB" id="A0A4D7AP58"/>
<dbReference type="Pfam" id="PF02627">
    <property type="entry name" value="CMD"/>
    <property type="match status" value="1"/>
</dbReference>
<accession>A0A4D7AP58</accession>
<gene>
    <name evidence="3" type="ORF">E8M01_01070</name>
</gene>
<organism evidence="3 4">
    <name type="scientific">Phreatobacter stygius</name>
    <dbReference type="NCBI Taxonomy" id="1940610"/>
    <lineage>
        <taxon>Bacteria</taxon>
        <taxon>Pseudomonadati</taxon>
        <taxon>Pseudomonadota</taxon>
        <taxon>Alphaproteobacteria</taxon>
        <taxon>Hyphomicrobiales</taxon>
        <taxon>Phreatobacteraceae</taxon>
        <taxon>Phreatobacter</taxon>
    </lineage>
</organism>
<dbReference type="SUPFAM" id="SSF69118">
    <property type="entry name" value="AhpD-like"/>
    <property type="match status" value="1"/>
</dbReference>
<evidence type="ECO:0000256" key="1">
    <source>
        <dbReference type="SAM" id="MobiDB-lite"/>
    </source>
</evidence>
<sequence length="151" mass="16136">MGRHRPLGRRQGRLKPLASTETGDDMTRKAPTLGELEGRYTDMLGFTPPKIAKRLKLGLRVDPPLVAALEDWRIAALTPDALDQKTVQLMSFAILLTQTSEAAANHGRAAIKAGASLEELHAAAGIAALFRGVAAFNLAGEILDGLFPETP</sequence>
<dbReference type="Gene3D" id="1.20.1290.10">
    <property type="entry name" value="AhpD-like"/>
    <property type="match status" value="1"/>
</dbReference>
<dbReference type="KEGG" id="pstg:E8M01_01070"/>
<evidence type="ECO:0000259" key="2">
    <source>
        <dbReference type="Pfam" id="PF02627"/>
    </source>
</evidence>
<dbReference type="OrthoDB" id="8526252at2"/>
<dbReference type="InterPro" id="IPR029032">
    <property type="entry name" value="AhpD-like"/>
</dbReference>
<evidence type="ECO:0000313" key="4">
    <source>
        <dbReference type="Proteomes" id="UP000298781"/>
    </source>
</evidence>
<evidence type="ECO:0000313" key="3">
    <source>
        <dbReference type="EMBL" id="QCI62954.1"/>
    </source>
</evidence>
<feature type="compositionally biased region" description="Basic residues" evidence="1">
    <location>
        <begin position="1"/>
        <end position="13"/>
    </location>
</feature>
<dbReference type="InterPro" id="IPR003779">
    <property type="entry name" value="CMD-like"/>
</dbReference>
<keyword evidence="4" id="KW-1185">Reference proteome</keyword>
<protein>
    <submittedName>
        <fullName evidence="3">Carboxymuconolactone decarboxylase family protein</fullName>
    </submittedName>
</protein>
<dbReference type="EMBL" id="CP039690">
    <property type="protein sequence ID" value="QCI62954.1"/>
    <property type="molecule type" value="Genomic_DNA"/>
</dbReference>
<feature type="domain" description="Carboxymuconolactone decarboxylase-like" evidence="2">
    <location>
        <begin position="63"/>
        <end position="139"/>
    </location>
</feature>
<dbReference type="GO" id="GO:0051920">
    <property type="term" value="F:peroxiredoxin activity"/>
    <property type="evidence" value="ECO:0007669"/>
    <property type="project" value="InterPro"/>
</dbReference>
<proteinExistence type="predicted"/>
<name>A0A4D7AP58_9HYPH</name>
<feature type="region of interest" description="Disordered" evidence="1">
    <location>
        <begin position="1"/>
        <end position="29"/>
    </location>
</feature>
<reference evidence="3 4" key="1">
    <citation type="submission" date="2019-04" db="EMBL/GenBank/DDBJ databases">
        <title>Phreatobacter aquaticus sp. nov.</title>
        <authorList>
            <person name="Choi A."/>
        </authorList>
    </citation>
    <scope>NUCLEOTIDE SEQUENCE [LARGE SCALE GENOMIC DNA]</scope>
    <source>
        <strain evidence="3 4">KCTC 52518</strain>
    </source>
</reference>
<dbReference type="Proteomes" id="UP000298781">
    <property type="component" value="Chromosome"/>
</dbReference>